<protein>
    <submittedName>
        <fullName evidence="1">Uncharacterized protein</fullName>
    </submittedName>
</protein>
<keyword evidence="2" id="KW-1185">Reference proteome</keyword>
<evidence type="ECO:0000313" key="1">
    <source>
        <dbReference type="EMBL" id="BBI52712.1"/>
    </source>
</evidence>
<dbReference type="Proteomes" id="UP000289555">
    <property type="component" value="Chromosome"/>
</dbReference>
<organism evidence="1 2">
    <name type="scientific">Vreelandella olivaria</name>
    <dbReference type="NCBI Taxonomy" id="390919"/>
    <lineage>
        <taxon>Bacteria</taxon>
        <taxon>Pseudomonadati</taxon>
        <taxon>Pseudomonadota</taxon>
        <taxon>Gammaproteobacteria</taxon>
        <taxon>Oceanospirillales</taxon>
        <taxon>Halomonadaceae</taxon>
        <taxon>Vreelandella</taxon>
    </lineage>
</organism>
<reference evidence="2" key="1">
    <citation type="journal article" date="2019" name="Microbiol. Resour. Announc.">
        <title>Complete Genome Sequence of Halomonas olivaria, a Moderately Halophilic Bacterium Isolated from Olive Processing Effluents, Obtained by Nanopore Sequencing.</title>
        <authorList>
            <person name="Nagata S."/>
            <person name="Ii K.M."/>
            <person name="Tsukimi T."/>
            <person name="Miura M.C."/>
            <person name="Galipon J."/>
            <person name="Arakawa K."/>
        </authorList>
    </citation>
    <scope>NUCLEOTIDE SEQUENCE [LARGE SCALE GENOMIC DNA]</scope>
    <source>
        <strain evidence="2">TYRC17</strain>
    </source>
</reference>
<gene>
    <name evidence="1" type="ORF">HORIV_51330</name>
</gene>
<name>A0ABN5X7B8_9GAMM</name>
<proteinExistence type="predicted"/>
<accession>A0ABN5X7B8</accession>
<sequence length="59" mass="6642">MPVIMIDALALMLPQSGIIELQKHGVDLPTWNVQLEIIRHIAKLQSSSREVFSKDSELT</sequence>
<dbReference type="EMBL" id="AP019416">
    <property type="protein sequence ID" value="BBI52712.1"/>
    <property type="molecule type" value="Genomic_DNA"/>
</dbReference>
<evidence type="ECO:0000313" key="2">
    <source>
        <dbReference type="Proteomes" id="UP000289555"/>
    </source>
</evidence>